<dbReference type="Proteomes" id="UP001597045">
    <property type="component" value="Unassembled WGS sequence"/>
</dbReference>
<protein>
    <submittedName>
        <fullName evidence="2">Uncharacterized protein</fullName>
    </submittedName>
</protein>
<organism evidence="2 3">
    <name type="scientific">Kibdelosporangium lantanae</name>
    <dbReference type="NCBI Taxonomy" id="1497396"/>
    <lineage>
        <taxon>Bacteria</taxon>
        <taxon>Bacillati</taxon>
        <taxon>Actinomycetota</taxon>
        <taxon>Actinomycetes</taxon>
        <taxon>Pseudonocardiales</taxon>
        <taxon>Pseudonocardiaceae</taxon>
        <taxon>Kibdelosporangium</taxon>
    </lineage>
</organism>
<evidence type="ECO:0000313" key="3">
    <source>
        <dbReference type="Proteomes" id="UP001597045"/>
    </source>
</evidence>
<accession>A0ABW3M892</accession>
<gene>
    <name evidence="2" type="ORF">ACFQ1S_15220</name>
</gene>
<comment type="caution">
    <text evidence="2">The sequence shown here is derived from an EMBL/GenBank/DDBJ whole genome shotgun (WGS) entry which is preliminary data.</text>
</comment>
<name>A0ABW3M892_9PSEU</name>
<evidence type="ECO:0000256" key="1">
    <source>
        <dbReference type="SAM" id="MobiDB-lite"/>
    </source>
</evidence>
<proteinExistence type="predicted"/>
<keyword evidence="3" id="KW-1185">Reference proteome</keyword>
<sequence>MSTVYRCQSGIKSLLHDHEVEPEAVDVLDDEGSVPGTSQDDDDD</sequence>
<feature type="region of interest" description="Disordered" evidence="1">
    <location>
        <begin position="24"/>
        <end position="44"/>
    </location>
</feature>
<evidence type="ECO:0000313" key="2">
    <source>
        <dbReference type="EMBL" id="MFD1046803.1"/>
    </source>
</evidence>
<dbReference type="EMBL" id="JBHTIS010000796">
    <property type="protein sequence ID" value="MFD1046803.1"/>
    <property type="molecule type" value="Genomic_DNA"/>
</dbReference>
<reference evidence="3" key="1">
    <citation type="journal article" date="2019" name="Int. J. Syst. Evol. Microbiol.">
        <title>The Global Catalogue of Microorganisms (GCM) 10K type strain sequencing project: providing services to taxonomists for standard genome sequencing and annotation.</title>
        <authorList>
            <consortium name="The Broad Institute Genomics Platform"/>
            <consortium name="The Broad Institute Genome Sequencing Center for Infectious Disease"/>
            <person name="Wu L."/>
            <person name="Ma J."/>
        </authorList>
    </citation>
    <scope>NUCLEOTIDE SEQUENCE [LARGE SCALE GENOMIC DNA]</scope>
    <source>
        <strain evidence="3">JCM 31486</strain>
    </source>
</reference>